<keyword evidence="3" id="KW-1185">Reference proteome</keyword>
<gene>
    <name evidence="2" type="ORF">GMA10_00085</name>
</gene>
<evidence type="ECO:0000259" key="1">
    <source>
        <dbReference type="Pfam" id="PF02589"/>
    </source>
</evidence>
<dbReference type="SUPFAM" id="SSF100950">
    <property type="entry name" value="NagB/RpiA/CoA transferase-like"/>
    <property type="match status" value="1"/>
</dbReference>
<dbReference type="OrthoDB" id="9794187at2"/>
<organism evidence="2 3">
    <name type="scientific">Rothia koreensis</name>
    <dbReference type="NCBI Taxonomy" id="592378"/>
    <lineage>
        <taxon>Bacteria</taxon>
        <taxon>Bacillati</taxon>
        <taxon>Actinomycetota</taxon>
        <taxon>Actinomycetes</taxon>
        <taxon>Micrococcales</taxon>
        <taxon>Micrococcaceae</taxon>
        <taxon>Rothia</taxon>
    </lineage>
</organism>
<evidence type="ECO:0000313" key="3">
    <source>
        <dbReference type="Proteomes" id="UP000462152"/>
    </source>
</evidence>
<sequence length="215" mass="23609">MSEAKAEILRRVRASLADSPEAPEVTRAYRTESEKSAHDVRAMLIDRLLDYKANVYEETMDSVAERIEKLLGKSARYVIPKGLNLDWLPEDSAARRHLVDSGNGQRAGSLTDRELDAVDAVVTSSTVSCAETGTIFLNASDEEGRRAITLVPDHHICIVPAESIVELIPESVRRVNPERPITMISGPSATSDIELQRVEGVHGPRTLDVIILDGQ</sequence>
<dbReference type="InterPro" id="IPR003741">
    <property type="entry name" value="LUD_dom"/>
</dbReference>
<dbReference type="InterPro" id="IPR037171">
    <property type="entry name" value="NagB/RpiA_transferase-like"/>
</dbReference>
<dbReference type="AlphaFoldDB" id="A0A7K1LEM8"/>
<feature type="domain" description="LUD" evidence="1">
    <location>
        <begin position="85"/>
        <end position="212"/>
    </location>
</feature>
<dbReference type="RefSeq" id="WP_129314659.1">
    <property type="nucleotide sequence ID" value="NZ_NOIQ01000002.1"/>
</dbReference>
<dbReference type="PANTHER" id="PTHR43682:SF1">
    <property type="entry name" value="LACTATE UTILIZATION PROTEIN C"/>
    <property type="match status" value="1"/>
</dbReference>
<dbReference type="Pfam" id="PF02589">
    <property type="entry name" value="LUD_dom"/>
    <property type="match status" value="1"/>
</dbReference>
<protein>
    <submittedName>
        <fullName evidence="2">Lactate utilization protein C</fullName>
    </submittedName>
</protein>
<name>A0A7K1LEM8_9MICC</name>
<evidence type="ECO:0000313" key="2">
    <source>
        <dbReference type="EMBL" id="MUN53644.1"/>
    </source>
</evidence>
<dbReference type="PANTHER" id="PTHR43682">
    <property type="entry name" value="LACTATE UTILIZATION PROTEIN C"/>
    <property type="match status" value="1"/>
</dbReference>
<reference evidence="2 3" key="1">
    <citation type="submission" date="2019-12" db="EMBL/GenBank/DDBJ databases">
        <authorList>
            <person name="Li J."/>
            <person name="Shi Y."/>
            <person name="Xu G."/>
            <person name="Xiao D."/>
            <person name="Ran X."/>
        </authorList>
    </citation>
    <scope>NUCLEOTIDE SEQUENCE [LARGE SCALE GENOMIC DNA]</scope>
    <source>
        <strain evidence="2 3">JCM 15915</strain>
    </source>
</reference>
<dbReference type="Gene3D" id="3.40.50.10420">
    <property type="entry name" value="NagB/RpiA/CoA transferase-like"/>
    <property type="match status" value="1"/>
</dbReference>
<accession>A0A7K1LEM8</accession>
<dbReference type="InterPro" id="IPR024185">
    <property type="entry name" value="FTHF_cligase-like_sf"/>
</dbReference>
<proteinExistence type="predicted"/>
<dbReference type="Proteomes" id="UP000462152">
    <property type="component" value="Unassembled WGS sequence"/>
</dbReference>
<comment type="caution">
    <text evidence="2">The sequence shown here is derived from an EMBL/GenBank/DDBJ whole genome shotgun (WGS) entry which is preliminary data.</text>
</comment>
<dbReference type="EMBL" id="WOGT01000001">
    <property type="protein sequence ID" value="MUN53644.1"/>
    <property type="molecule type" value="Genomic_DNA"/>
</dbReference>